<reference evidence="4" key="1">
    <citation type="submission" date="2020-09" db="EMBL/GenBank/DDBJ databases">
        <authorList>
            <person name="Kim M.K."/>
        </authorList>
    </citation>
    <scope>NUCLEOTIDE SEQUENCE</scope>
    <source>
        <strain evidence="4">BT702</strain>
    </source>
</reference>
<dbReference type="Pfam" id="PF01436">
    <property type="entry name" value="NHL"/>
    <property type="match status" value="1"/>
</dbReference>
<dbReference type="SUPFAM" id="SSF101898">
    <property type="entry name" value="NHL repeat"/>
    <property type="match status" value="2"/>
</dbReference>
<dbReference type="InterPro" id="IPR000033">
    <property type="entry name" value="LDLR_classB_rpt"/>
</dbReference>
<name>A0A926XUS9_9BACT</name>
<accession>A0A926XUS9</accession>
<dbReference type="SMART" id="SM00736">
    <property type="entry name" value="CADG"/>
    <property type="match status" value="1"/>
</dbReference>
<dbReference type="RefSeq" id="WP_190886714.1">
    <property type="nucleotide sequence ID" value="NZ_JACWZY010000006.1"/>
</dbReference>
<feature type="repeat" description="NHL" evidence="2">
    <location>
        <begin position="326"/>
        <end position="356"/>
    </location>
</feature>
<evidence type="ECO:0000256" key="1">
    <source>
        <dbReference type="ARBA" id="ARBA00022737"/>
    </source>
</evidence>
<dbReference type="InterPro" id="IPR006644">
    <property type="entry name" value="Cadg"/>
</dbReference>
<dbReference type="SMART" id="SM00089">
    <property type="entry name" value="PKD"/>
    <property type="match status" value="7"/>
</dbReference>
<dbReference type="InterPro" id="IPR011042">
    <property type="entry name" value="6-blade_b-propeller_TolB-like"/>
</dbReference>
<dbReference type="PANTHER" id="PTHR46388">
    <property type="entry name" value="NHL REPEAT-CONTAINING PROTEIN 2"/>
    <property type="match status" value="1"/>
</dbReference>
<dbReference type="Gene3D" id="2.120.10.30">
    <property type="entry name" value="TolB, C-terminal domain"/>
    <property type="match status" value="6"/>
</dbReference>
<dbReference type="Pfam" id="PF05345">
    <property type="entry name" value="He_PIG"/>
    <property type="match status" value="1"/>
</dbReference>
<dbReference type="EMBL" id="JACWZY010000006">
    <property type="protein sequence ID" value="MBD2700853.1"/>
    <property type="molecule type" value="Genomic_DNA"/>
</dbReference>
<dbReference type="InterPro" id="IPR015919">
    <property type="entry name" value="Cadherin-like_sf"/>
</dbReference>
<evidence type="ECO:0000313" key="4">
    <source>
        <dbReference type="EMBL" id="MBD2700853.1"/>
    </source>
</evidence>
<protein>
    <recommendedName>
        <fullName evidence="3">Fibronectin type-III domain-containing protein</fullName>
    </recommendedName>
</protein>
<comment type="caution">
    <text evidence="4">The sequence shown here is derived from an EMBL/GenBank/DDBJ whole genome shotgun (WGS) entry which is preliminary data.</text>
</comment>
<dbReference type="InterPro" id="IPR003961">
    <property type="entry name" value="FN3_dom"/>
</dbReference>
<dbReference type="Proteomes" id="UP000598820">
    <property type="component" value="Unassembled WGS sequence"/>
</dbReference>
<dbReference type="PANTHER" id="PTHR46388:SF2">
    <property type="entry name" value="NHL REPEAT-CONTAINING PROTEIN 2"/>
    <property type="match status" value="1"/>
</dbReference>
<dbReference type="SMART" id="SM00135">
    <property type="entry name" value="LY"/>
    <property type="match status" value="6"/>
</dbReference>
<dbReference type="GO" id="GO:0016020">
    <property type="term" value="C:membrane"/>
    <property type="evidence" value="ECO:0007669"/>
    <property type="project" value="InterPro"/>
</dbReference>
<gene>
    <name evidence="4" type="ORF">IC229_09400</name>
</gene>
<dbReference type="GO" id="GO:0005509">
    <property type="term" value="F:calcium ion binding"/>
    <property type="evidence" value="ECO:0007669"/>
    <property type="project" value="InterPro"/>
</dbReference>
<feature type="repeat" description="NHL" evidence="2">
    <location>
        <begin position="489"/>
        <end position="524"/>
    </location>
</feature>
<dbReference type="PROSITE" id="PS51125">
    <property type="entry name" value="NHL"/>
    <property type="match status" value="5"/>
</dbReference>
<feature type="repeat" description="NHL" evidence="2">
    <location>
        <begin position="662"/>
        <end position="692"/>
    </location>
</feature>
<evidence type="ECO:0000313" key="5">
    <source>
        <dbReference type="Proteomes" id="UP000598820"/>
    </source>
</evidence>
<dbReference type="InterPro" id="IPR022409">
    <property type="entry name" value="PKD/Chitinase_dom"/>
</dbReference>
<evidence type="ECO:0000256" key="2">
    <source>
        <dbReference type="PROSITE-ProRule" id="PRU00504"/>
    </source>
</evidence>
<dbReference type="Pfam" id="PF25021">
    <property type="entry name" value="TEN_NHL"/>
    <property type="match status" value="7"/>
</dbReference>
<dbReference type="SUPFAM" id="SSF49313">
    <property type="entry name" value="Cadherin-like"/>
    <property type="match status" value="1"/>
</dbReference>
<feature type="repeat" description="NHL" evidence="2">
    <location>
        <begin position="106"/>
        <end position="137"/>
    </location>
</feature>
<dbReference type="InterPro" id="IPR013783">
    <property type="entry name" value="Ig-like_fold"/>
</dbReference>
<dbReference type="InterPro" id="IPR056822">
    <property type="entry name" value="TEN_NHL"/>
</dbReference>
<dbReference type="CDD" id="cd14953">
    <property type="entry name" value="NHL_like_1"/>
    <property type="match status" value="2"/>
</dbReference>
<dbReference type="InterPro" id="IPR001258">
    <property type="entry name" value="NHL_repeat"/>
</dbReference>
<organism evidence="4 5">
    <name type="scientific">Spirosoma profusum</name>
    <dbReference type="NCBI Taxonomy" id="2771354"/>
    <lineage>
        <taxon>Bacteria</taxon>
        <taxon>Pseudomonadati</taxon>
        <taxon>Bacteroidota</taxon>
        <taxon>Cytophagia</taxon>
        <taxon>Cytophagales</taxon>
        <taxon>Cytophagaceae</taxon>
        <taxon>Spirosoma</taxon>
    </lineage>
</organism>
<feature type="repeat" description="NHL" evidence="2">
    <location>
        <begin position="606"/>
        <end position="636"/>
    </location>
</feature>
<dbReference type="PROSITE" id="PS50853">
    <property type="entry name" value="FN3"/>
    <property type="match status" value="1"/>
</dbReference>
<sequence length="1636" mass="162343">MQRQLPVRASVPFLLIFLGFFVSFHLRAQTITTVAGSNQAGDGGPATSAQIGAPAGIAVDNSGNLYIADVYHHRIRKVATNGTITTVAGTGSMGFSGDGGQAVNAQLANPQAVAVDASGNLYIADSYNYRVRKVAANGIISTIAGTGTPAFSGDGGLATNAQFGYLYAITLDSNGNIYLVDPNYNRVRKITTGGIISTVAGSGSSSTSGDGGLATNAGLNTIFGVAIDNNNNLYISEVNGGRVRKVNTSGIISTYAGGGSGGDGGQAINASINGPSGLVVDANGNLFITSYYRIRKVTAAGIISTVAGNGTEGFSGDGGQATSAMLYGPRGVAVDGSGNLYIADQNNNRIRKVNTSGIISTYAGNGYASFGGDGGQATNANLFYPQAVAIDGSGNFYIADASNVRIRKVAANGIITTIAGTGTYGFSGDGGVGTSAQIGYVTGLAVDAGGNVFFADQDNQRIRKITPAGIISTVVGTGSSGFSGDGGQATNATLSYPSGVAIDASGNLYIADQYNNRIRKVTTNGIITTIAGTYSSSHSGDGGPAINAALSPYAVSLDGSGNLYIVDRSNRRVRKITMSSGIISTVAGNGAEGFSGDGGQATNASLSSPSGVAVDASGTIYIADQYNQRIRKVSTNGIISTLSGNGTIGSIGDGGPVANALLNYPAGLAVDATNNIYITDSGNFRIRKVSGPASVNISPATPVAVCSSGSISLTATAVNFTPTSFSWTSQPTGISVSGASPTFTVPSVSVPTTYTLTVTATDGTSSPTASVTLTVNPAPTPTLTASGTLTCAQTSVTLTAGGGTTYQFSGPGVVSTSANVAVVNAGGTFSVTVTSASGCTASQTTTVFSNTTAPPASLSVSGTLTCAQTSVSLTAEGGVTYQFAGPGIVSQSGNVATVDQEGIYSTTVTGANGCTATQITIVQSSTALPTATLSASGTLTCSQTSVTLTAGDGSAYQFSGPGIVSQSGNVAVVNVGGTYSVTVTSANGCNASQTTTVASNTTSPTVTLSASGTLTCAQTSATLTAGGGATYQFSGPGVVSTSANVAVVNVGGAYSVTATGTNGCTASQSATVASNTTTPTASLSVSGQVNCSQTSVTLTAGGGSTYQFNGPGVVSQSGNLAVVNTGGSYSVTVTGSNGCTATQTTFVFINTIPPTASLSTSGTLTCAQTSVTLTAGSGTSYQFSGPGIVSQSNNVAVVNVGGTYSVTVSLPNGCTAATSATVFANTLPPTATLSNSGTLTCAQASVTLTAGGGTTYQFSGPGVISQSGNVAVVNKGGTYSVIITSANGCSATQTTTVFSNTTAPTATLSASGTLTCSQTSVTLTAGGGSTYQFGGPGVVSQSGNVAVVNQAGVYSVAVTGANGCSASTGLTISYLNCPPTVANPIPAQSATVNQAFSMSIAANTFIDPETPNSLTLSVSGLPVGLSFIAPATISGIPSTTTGSPFSVTITATDPGGLTVRTSFNLTVNPAPTTPINFTITSVNLLSCSAVTATQRTVVFNPIYGGLTGQPISFSVVNEQLVTSNPGPYQITLYTDNPVIQLRAIQQGSPQPASYSFNWLAACSNNSCTQMVSVKAGNWNDQTVWSCGRVPVVTDVVTLNHAVSLPASYVGQAQKVIYGGAGRLLPNTGSRLRLAVN</sequence>
<dbReference type="SUPFAM" id="SSF50956">
    <property type="entry name" value="Thermostable phytase (3-phytase)"/>
    <property type="match status" value="1"/>
</dbReference>
<feature type="domain" description="Fibronectin type-III" evidence="3">
    <location>
        <begin position="680"/>
        <end position="778"/>
    </location>
</feature>
<evidence type="ECO:0000259" key="3">
    <source>
        <dbReference type="PROSITE" id="PS50853"/>
    </source>
</evidence>
<proteinExistence type="predicted"/>
<dbReference type="Gene3D" id="2.60.40.10">
    <property type="entry name" value="Immunoglobulins"/>
    <property type="match status" value="1"/>
</dbReference>
<keyword evidence="5" id="KW-1185">Reference proteome</keyword>
<keyword evidence="1" id="KW-0677">Repeat</keyword>